<sequence length="103" mass="11110">MKTIYFYLFLLCTSLTFAQQQVSGTVKDASGVPLPGVNITETGTTNGTTSDFDGNYKITLKSSNTLTFSYVGYNTNVVIAPQLVMAGKKPQAKPFITLKGKTD</sequence>
<keyword evidence="1" id="KW-0732">Signal</keyword>
<dbReference type="SUPFAM" id="SSF49464">
    <property type="entry name" value="Carboxypeptidase regulatory domain-like"/>
    <property type="match status" value="1"/>
</dbReference>
<dbReference type="Pfam" id="PF13715">
    <property type="entry name" value="CarbopepD_reg_2"/>
    <property type="match status" value="1"/>
</dbReference>
<feature type="chain" id="PRO_5011692783" evidence="1">
    <location>
        <begin position="19"/>
        <end position="103"/>
    </location>
</feature>
<dbReference type="AlphaFoldDB" id="A0A1I1QR25"/>
<dbReference type="RefSeq" id="WP_349267208.1">
    <property type="nucleotide sequence ID" value="NZ_FOMI01000006.1"/>
</dbReference>
<gene>
    <name evidence="2" type="ORF">SAMN04487987_106181</name>
</gene>
<dbReference type="STRING" id="870482.SAMN04487987_106181"/>
<proteinExistence type="predicted"/>
<evidence type="ECO:0000256" key="1">
    <source>
        <dbReference type="SAM" id="SignalP"/>
    </source>
</evidence>
<feature type="signal peptide" evidence="1">
    <location>
        <begin position="1"/>
        <end position="18"/>
    </location>
</feature>
<protein>
    <submittedName>
        <fullName evidence="2">CarboxypepD_reg-like domain-containing protein</fullName>
    </submittedName>
</protein>
<reference evidence="3" key="1">
    <citation type="submission" date="2016-10" db="EMBL/GenBank/DDBJ databases">
        <authorList>
            <person name="Varghese N."/>
            <person name="Submissions S."/>
        </authorList>
    </citation>
    <scope>NUCLEOTIDE SEQUENCE [LARGE SCALE GENOMIC DNA]</scope>
    <source>
        <strain evidence="3">DSM 25730</strain>
    </source>
</reference>
<evidence type="ECO:0000313" key="2">
    <source>
        <dbReference type="EMBL" id="SFD21733.1"/>
    </source>
</evidence>
<dbReference type="Gene3D" id="2.60.40.1120">
    <property type="entry name" value="Carboxypeptidase-like, regulatory domain"/>
    <property type="match status" value="1"/>
</dbReference>
<accession>A0A1I1QR25</accession>
<dbReference type="InterPro" id="IPR008969">
    <property type="entry name" value="CarboxyPept-like_regulatory"/>
</dbReference>
<name>A0A1I1QR25_9FLAO</name>
<organism evidence="2 3">
    <name type="scientific">Algibacter pectinivorans</name>
    <dbReference type="NCBI Taxonomy" id="870482"/>
    <lineage>
        <taxon>Bacteria</taxon>
        <taxon>Pseudomonadati</taxon>
        <taxon>Bacteroidota</taxon>
        <taxon>Flavobacteriia</taxon>
        <taxon>Flavobacteriales</taxon>
        <taxon>Flavobacteriaceae</taxon>
        <taxon>Algibacter</taxon>
    </lineage>
</organism>
<dbReference type="Proteomes" id="UP000199439">
    <property type="component" value="Unassembled WGS sequence"/>
</dbReference>
<keyword evidence="3" id="KW-1185">Reference proteome</keyword>
<evidence type="ECO:0000313" key="3">
    <source>
        <dbReference type="Proteomes" id="UP000199439"/>
    </source>
</evidence>
<dbReference type="EMBL" id="FOMI01000006">
    <property type="protein sequence ID" value="SFD21733.1"/>
    <property type="molecule type" value="Genomic_DNA"/>
</dbReference>